<evidence type="ECO:0000256" key="2">
    <source>
        <dbReference type="ARBA" id="ARBA00023015"/>
    </source>
</evidence>
<proteinExistence type="inferred from homology"/>
<feature type="domain" description="RNA polymerase sigma factor 70 region 4 type 2" evidence="8">
    <location>
        <begin position="193"/>
        <end position="243"/>
    </location>
</feature>
<keyword evidence="2" id="KW-0805">Transcription regulation</keyword>
<comment type="similarity">
    <text evidence="1">Belongs to the sigma-70 factor family. ECF subfamily.</text>
</comment>
<evidence type="ECO:0000259" key="8">
    <source>
        <dbReference type="Pfam" id="PF08281"/>
    </source>
</evidence>
<dbReference type="NCBIfam" id="TIGR02937">
    <property type="entry name" value="sigma70-ECF"/>
    <property type="match status" value="1"/>
</dbReference>
<dbReference type="GO" id="GO:0006352">
    <property type="term" value="P:DNA-templated transcription initiation"/>
    <property type="evidence" value="ECO:0007669"/>
    <property type="project" value="InterPro"/>
</dbReference>
<dbReference type="Gene3D" id="1.10.10.10">
    <property type="entry name" value="Winged helix-like DNA-binding domain superfamily/Winged helix DNA-binding domain"/>
    <property type="match status" value="1"/>
</dbReference>
<keyword evidence="10" id="KW-1185">Reference proteome</keyword>
<dbReference type="InterPro" id="IPR013325">
    <property type="entry name" value="RNA_pol_sigma_r2"/>
</dbReference>
<evidence type="ECO:0000256" key="1">
    <source>
        <dbReference type="ARBA" id="ARBA00010641"/>
    </source>
</evidence>
<evidence type="ECO:0000256" key="5">
    <source>
        <dbReference type="ARBA" id="ARBA00023163"/>
    </source>
</evidence>
<dbReference type="AlphaFoldDB" id="A0A7K1FHR0"/>
<dbReference type="SUPFAM" id="SSF88946">
    <property type="entry name" value="Sigma2 domain of RNA polymerase sigma factors"/>
    <property type="match status" value="1"/>
</dbReference>
<dbReference type="PANTHER" id="PTHR43133">
    <property type="entry name" value="RNA POLYMERASE ECF-TYPE SIGMA FACTO"/>
    <property type="match status" value="1"/>
</dbReference>
<dbReference type="InterPro" id="IPR036388">
    <property type="entry name" value="WH-like_DNA-bd_sf"/>
</dbReference>
<dbReference type="Gene3D" id="1.10.1740.10">
    <property type="match status" value="1"/>
</dbReference>
<keyword evidence="4" id="KW-0238">DNA-binding</keyword>
<dbReference type="InterPro" id="IPR039425">
    <property type="entry name" value="RNA_pol_sigma-70-like"/>
</dbReference>
<dbReference type="PANTHER" id="PTHR43133:SF50">
    <property type="entry name" value="ECF RNA POLYMERASE SIGMA FACTOR SIGM"/>
    <property type="match status" value="1"/>
</dbReference>
<gene>
    <name evidence="9" type="ORF">GIS00_06570</name>
</gene>
<dbReference type="Pfam" id="PF08281">
    <property type="entry name" value="Sigma70_r4_2"/>
    <property type="match status" value="1"/>
</dbReference>
<dbReference type="Proteomes" id="UP000460221">
    <property type="component" value="Unassembled WGS sequence"/>
</dbReference>
<feature type="domain" description="RNA polymerase sigma-70 region 2" evidence="7">
    <location>
        <begin position="96"/>
        <end position="162"/>
    </location>
</feature>
<dbReference type="GO" id="GO:0003677">
    <property type="term" value="F:DNA binding"/>
    <property type="evidence" value="ECO:0007669"/>
    <property type="project" value="UniProtKB-KW"/>
</dbReference>
<accession>A0A7K1FHR0</accession>
<dbReference type="SUPFAM" id="SSF88659">
    <property type="entry name" value="Sigma3 and sigma4 domains of RNA polymerase sigma factors"/>
    <property type="match status" value="1"/>
</dbReference>
<dbReference type="EMBL" id="WLYK01000001">
    <property type="protein sequence ID" value="MTD13606.1"/>
    <property type="molecule type" value="Genomic_DNA"/>
</dbReference>
<evidence type="ECO:0000256" key="3">
    <source>
        <dbReference type="ARBA" id="ARBA00023082"/>
    </source>
</evidence>
<feature type="region of interest" description="Disordered" evidence="6">
    <location>
        <begin position="1"/>
        <end position="87"/>
    </location>
</feature>
<keyword evidence="3" id="KW-0731">Sigma factor</keyword>
<dbReference type="InterPro" id="IPR007627">
    <property type="entry name" value="RNA_pol_sigma70_r2"/>
</dbReference>
<sequence length="270" mass="29627">MRTAPRSAPARRRQPPSPPLPPRRAPDRPAGGGCAGPALHPPCPPPGRGRSTDPPPAVDDPLLRGRCNSSTTSRRDGVWRSAGRGGVVGPDELERLVTASGDRLLRLALQLTHQHAAAQDLVQQALLHLLRSRVRLDADSENAYRYARKAVVHAHISGHRRLVRLMPTVSGRLPEPQRTIDDPADRIVDADLVWTSLMTLPDRQRAVLVLRYFEDLADPDIARILGCRRTTVRSLAARGLATLRHLDALGTVRPARPNRLASSDRPVEQQ</sequence>
<name>A0A7K1FHR0_9ACTN</name>
<comment type="caution">
    <text evidence="9">The sequence shown here is derived from an EMBL/GenBank/DDBJ whole genome shotgun (WGS) entry which is preliminary data.</text>
</comment>
<evidence type="ECO:0000256" key="4">
    <source>
        <dbReference type="ARBA" id="ARBA00023125"/>
    </source>
</evidence>
<evidence type="ECO:0000256" key="6">
    <source>
        <dbReference type="SAM" id="MobiDB-lite"/>
    </source>
</evidence>
<evidence type="ECO:0000259" key="7">
    <source>
        <dbReference type="Pfam" id="PF04542"/>
    </source>
</evidence>
<dbReference type="InterPro" id="IPR013324">
    <property type="entry name" value="RNA_pol_sigma_r3/r4-like"/>
</dbReference>
<feature type="compositionally biased region" description="Pro residues" evidence="6">
    <location>
        <begin position="39"/>
        <end position="58"/>
    </location>
</feature>
<organism evidence="9 10">
    <name type="scientific">Nakamurella alba</name>
    <dbReference type="NCBI Taxonomy" id="2665158"/>
    <lineage>
        <taxon>Bacteria</taxon>
        <taxon>Bacillati</taxon>
        <taxon>Actinomycetota</taxon>
        <taxon>Actinomycetes</taxon>
        <taxon>Nakamurellales</taxon>
        <taxon>Nakamurellaceae</taxon>
        <taxon>Nakamurella</taxon>
    </lineage>
</organism>
<evidence type="ECO:0000313" key="10">
    <source>
        <dbReference type="Proteomes" id="UP000460221"/>
    </source>
</evidence>
<evidence type="ECO:0000313" key="9">
    <source>
        <dbReference type="EMBL" id="MTD13606.1"/>
    </source>
</evidence>
<dbReference type="InterPro" id="IPR013249">
    <property type="entry name" value="RNA_pol_sigma70_r4_t2"/>
</dbReference>
<dbReference type="GO" id="GO:0016987">
    <property type="term" value="F:sigma factor activity"/>
    <property type="evidence" value="ECO:0007669"/>
    <property type="project" value="UniProtKB-KW"/>
</dbReference>
<dbReference type="InterPro" id="IPR014284">
    <property type="entry name" value="RNA_pol_sigma-70_dom"/>
</dbReference>
<protein>
    <submittedName>
        <fullName evidence="9">Sigma-70 family RNA polymerase sigma factor</fullName>
    </submittedName>
</protein>
<dbReference type="Pfam" id="PF04542">
    <property type="entry name" value="Sigma70_r2"/>
    <property type="match status" value="1"/>
</dbReference>
<keyword evidence="5" id="KW-0804">Transcription</keyword>
<dbReference type="CDD" id="cd06171">
    <property type="entry name" value="Sigma70_r4"/>
    <property type="match status" value="1"/>
</dbReference>
<reference evidence="9 10" key="1">
    <citation type="submission" date="2019-11" db="EMBL/GenBank/DDBJ databases">
        <authorList>
            <person name="Jiang L.-Q."/>
        </authorList>
    </citation>
    <scope>NUCLEOTIDE SEQUENCE [LARGE SCALE GENOMIC DNA]</scope>
    <source>
        <strain evidence="9 10">YIM 132087</strain>
    </source>
</reference>